<evidence type="ECO:0000256" key="1">
    <source>
        <dbReference type="SAM" id="MobiDB-lite"/>
    </source>
</evidence>
<keyword evidence="3" id="KW-1185">Reference proteome</keyword>
<reference evidence="2 3" key="1">
    <citation type="submission" date="2019-05" db="EMBL/GenBank/DDBJ databases">
        <title>Another draft genome of Portunus trituberculatus and its Hox gene families provides insights of decapod evolution.</title>
        <authorList>
            <person name="Jeong J.-H."/>
            <person name="Song I."/>
            <person name="Kim S."/>
            <person name="Choi T."/>
            <person name="Kim D."/>
            <person name="Ryu S."/>
            <person name="Kim W."/>
        </authorList>
    </citation>
    <scope>NUCLEOTIDE SEQUENCE [LARGE SCALE GENOMIC DNA]</scope>
    <source>
        <tissue evidence="2">Muscle</tissue>
    </source>
</reference>
<feature type="compositionally biased region" description="Basic and acidic residues" evidence="1">
    <location>
        <begin position="34"/>
        <end position="44"/>
    </location>
</feature>
<name>A0A5B7G3P5_PORTR</name>
<accession>A0A5B7G3P5</accession>
<feature type="region of interest" description="Disordered" evidence="1">
    <location>
        <begin position="1"/>
        <end position="61"/>
    </location>
</feature>
<dbReference type="EMBL" id="VSRR010010778">
    <property type="protein sequence ID" value="MPC52316.1"/>
    <property type="molecule type" value="Genomic_DNA"/>
</dbReference>
<dbReference type="AlphaFoldDB" id="A0A5B7G3P5"/>
<comment type="caution">
    <text evidence="2">The sequence shown here is derived from an EMBL/GenBank/DDBJ whole genome shotgun (WGS) entry which is preliminary data.</text>
</comment>
<dbReference type="Proteomes" id="UP000324222">
    <property type="component" value="Unassembled WGS sequence"/>
</dbReference>
<proteinExistence type="predicted"/>
<evidence type="ECO:0000313" key="2">
    <source>
        <dbReference type="EMBL" id="MPC52316.1"/>
    </source>
</evidence>
<sequence>MCRSIEGTLKSRISTPQQRQGQRAITQASRQLGRRGDNEWRDESSGSSFVRLPAAGRAVDA</sequence>
<gene>
    <name evidence="2" type="ORF">E2C01_046181</name>
</gene>
<evidence type="ECO:0000313" key="3">
    <source>
        <dbReference type="Proteomes" id="UP000324222"/>
    </source>
</evidence>
<organism evidence="2 3">
    <name type="scientific">Portunus trituberculatus</name>
    <name type="common">Swimming crab</name>
    <name type="synonym">Neptunus trituberculatus</name>
    <dbReference type="NCBI Taxonomy" id="210409"/>
    <lineage>
        <taxon>Eukaryota</taxon>
        <taxon>Metazoa</taxon>
        <taxon>Ecdysozoa</taxon>
        <taxon>Arthropoda</taxon>
        <taxon>Crustacea</taxon>
        <taxon>Multicrustacea</taxon>
        <taxon>Malacostraca</taxon>
        <taxon>Eumalacostraca</taxon>
        <taxon>Eucarida</taxon>
        <taxon>Decapoda</taxon>
        <taxon>Pleocyemata</taxon>
        <taxon>Brachyura</taxon>
        <taxon>Eubrachyura</taxon>
        <taxon>Portunoidea</taxon>
        <taxon>Portunidae</taxon>
        <taxon>Portuninae</taxon>
        <taxon>Portunus</taxon>
    </lineage>
</organism>
<protein>
    <submittedName>
        <fullName evidence="2">Uncharacterized protein</fullName>
    </submittedName>
</protein>
<feature type="compositionally biased region" description="Polar residues" evidence="1">
    <location>
        <begin position="11"/>
        <end position="30"/>
    </location>
</feature>